<feature type="region of interest" description="Disordered" evidence="1">
    <location>
        <begin position="90"/>
        <end position="145"/>
    </location>
</feature>
<feature type="compositionally biased region" description="Low complexity" evidence="1">
    <location>
        <begin position="105"/>
        <end position="122"/>
    </location>
</feature>
<organism evidence="2 3">
    <name type="scientific">Flaviflagellibacter deserti</name>
    <dbReference type="NCBI Taxonomy" id="2267266"/>
    <lineage>
        <taxon>Bacteria</taxon>
        <taxon>Pseudomonadati</taxon>
        <taxon>Pseudomonadota</taxon>
        <taxon>Alphaproteobacteria</taxon>
        <taxon>Hyphomicrobiales</taxon>
        <taxon>Flaviflagellibacter</taxon>
    </lineage>
</organism>
<comment type="caution">
    <text evidence="2">The sequence shown here is derived from an EMBL/GenBank/DDBJ whole genome shotgun (WGS) entry which is preliminary data.</text>
</comment>
<proteinExistence type="predicted"/>
<dbReference type="EMBL" id="JBHSJF010000006">
    <property type="protein sequence ID" value="MFC5068247.1"/>
    <property type="molecule type" value="Genomic_DNA"/>
</dbReference>
<dbReference type="Proteomes" id="UP001595796">
    <property type="component" value="Unassembled WGS sequence"/>
</dbReference>
<sequence length="330" mass="33974">MPDEDYEAIEAAVMDTARGRWFLAEFARRNRNADTALLLDAIERIERLMALRPAPPAPLALPSPVETNPVLAALAAQEQAPTLAAPQLRPEPITAQPPAEPPAHSPVAAASEPAAASIPLASVEAPPPAPQHVAVQKPAEPPAPPIPVAALPEVVEVPPAAVASQEGPEPAPVISFDVGEPEWFDDIVWGPVPGDTGPAQTVADAELIAVDANPAPARTELAHIATADIAEIEAPSIAAELAPNSVPAVSIEAVRAEAVPVQAIASEPDPVAEEPANVSFIAPESRLIEAAAPPLAEAEITPLPSGSSPPPVDPADIDAMSFELKSVYFA</sequence>
<gene>
    <name evidence="2" type="ORF">ACFPFW_09500</name>
</gene>
<keyword evidence="3" id="KW-1185">Reference proteome</keyword>
<name>A0ABV9Z3A8_9HYPH</name>
<evidence type="ECO:0008006" key="4">
    <source>
        <dbReference type="Google" id="ProtNLM"/>
    </source>
</evidence>
<dbReference type="RefSeq" id="WP_114955837.1">
    <property type="nucleotide sequence ID" value="NZ_JBHSJF010000006.1"/>
</dbReference>
<evidence type="ECO:0000256" key="1">
    <source>
        <dbReference type="SAM" id="MobiDB-lite"/>
    </source>
</evidence>
<accession>A0ABV9Z3A8</accession>
<reference evidence="3" key="1">
    <citation type="journal article" date="2019" name="Int. J. Syst. Evol. Microbiol.">
        <title>The Global Catalogue of Microorganisms (GCM) 10K type strain sequencing project: providing services to taxonomists for standard genome sequencing and annotation.</title>
        <authorList>
            <consortium name="The Broad Institute Genomics Platform"/>
            <consortium name="The Broad Institute Genome Sequencing Center for Infectious Disease"/>
            <person name="Wu L."/>
            <person name="Ma J."/>
        </authorList>
    </citation>
    <scope>NUCLEOTIDE SEQUENCE [LARGE SCALE GENOMIC DNA]</scope>
    <source>
        <strain evidence="3">CGMCC 1.16444</strain>
    </source>
</reference>
<protein>
    <recommendedName>
        <fullName evidence="4">Meckel syndrome type 1 protein</fullName>
    </recommendedName>
</protein>
<evidence type="ECO:0000313" key="3">
    <source>
        <dbReference type="Proteomes" id="UP001595796"/>
    </source>
</evidence>
<evidence type="ECO:0000313" key="2">
    <source>
        <dbReference type="EMBL" id="MFC5068247.1"/>
    </source>
</evidence>